<keyword evidence="1" id="KW-0812">Transmembrane</keyword>
<comment type="caution">
    <text evidence="2">The sequence shown here is derived from an EMBL/GenBank/DDBJ whole genome shotgun (WGS) entry which is preliminary data.</text>
</comment>
<proteinExistence type="predicted"/>
<evidence type="ECO:0000313" key="3">
    <source>
        <dbReference type="Proteomes" id="UP001501243"/>
    </source>
</evidence>
<feature type="transmembrane region" description="Helical" evidence="1">
    <location>
        <begin position="64"/>
        <end position="87"/>
    </location>
</feature>
<name>A0ABP8PU55_9BACT</name>
<sequence length="99" mass="10946">MSKPIYPTSSVPSKAVVLRAAPPGIQVNPFWSTNSLYVVFRYCPSVRPFSPINQLTTYAQHLQILAVFYLPRVLMAVPALVSGWWLIGRASQLVGYGPP</sequence>
<evidence type="ECO:0000256" key="1">
    <source>
        <dbReference type="SAM" id="Phobius"/>
    </source>
</evidence>
<accession>A0ABP8PU55</accession>
<dbReference type="EMBL" id="BAABGQ010000001">
    <property type="protein sequence ID" value="GAA4492727.1"/>
    <property type="molecule type" value="Genomic_DNA"/>
</dbReference>
<gene>
    <name evidence="2" type="ORF">GCM10023172_00330</name>
</gene>
<keyword evidence="1" id="KW-0472">Membrane</keyword>
<keyword evidence="3" id="KW-1185">Reference proteome</keyword>
<keyword evidence="1" id="KW-1133">Transmembrane helix</keyword>
<protein>
    <submittedName>
        <fullName evidence="2">Uncharacterized protein</fullName>
    </submittedName>
</protein>
<reference evidence="3" key="1">
    <citation type="journal article" date="2019" name="Int. J. Syst. Evol. Microbiol.">
        <title>The Global Catalogue of Microorganisms (GCM) 10K type strain sequencing project: providing services to taxonomists for standard genome sequencing and annotation.</title>
        <authorList>
            <consortium name="The Broad Institute Genomics Platform"/>
            <consortium name="The Broad Institute Genome Sequencing Center for Infectious Disease"/>
            <person name="Wu L."/>
            <person name="Ma J."/>
        </authorList>
    </citation>
    <scope>NUCLEOTIDE SEQUENCE [LARGE SCALE GENOMIC DNA]</scope>
    <source>
        <strain evidence="3">JCM 17841</strain>
    </source>
</reference>
<evidence type="ECO:0000313" key="2">
    <source>
        <dbReference type="EMBL" id="GAA4492727.1"/>
    </source>
</evidence>
<organism evidence="2 3">
    <name type="scientific">Hymenobacter ginsengisoli</name>
    <dbReference type="NCBI Taxonomy" id="1051626"/>
    <lineage>
        <taxon>Bacteria</taxon>
        <taxon>Pseudomonadati</taxon>
        <taxon>Bacteroidota</taxon>
        <taxon>Cytophagia</taxon>
        <taxon>Cytophagales</taxon>
        <taxon>Hymenobacteraceae</taxon>
        <taxon>Hymenobacter</taxon>
    </lineage>
</organism>
<dbReference type="Proteomes" id="UP001501243">
    <property type="component" value="Unassembled WGS sequence"/>
</dbReference>